<reference evidence="5 6" key="1">
    <citation type="submission" date="2023-11" db="EMBL/GenBank/DDBJ databases">
        <title>Genome sequence of Microbacterium rhizosphaerae KACC 19337.</title>
        <authorList>
            <person name="Choi H."/>
            <person name="Kim S."/>
            <person name="Kim Y."/>
            <person name="Kwon S.-W."/>
            <person name="Heo J."/>
        </authorList>
    </citation>
    <scope>NUCLEOTIDE SEQUENCE [LARGE SCALE GENOMIC DNA]</scope>
    <source>
        <strain evidence="5 6">KACC 19337</strain>
    </source>
</reference>
<dbReference type="RefSeq" id="WP_320942785.1">
    <property type="nucleotide sequence ID" value="NZ_BAABEU010000003.1"/>
</dbReference>
<protein>
    <recommendedName>
        <fullName evidence="3">glucarate dehydratase</fullName>
        <ecNumber evidence="3">4.2.1.40</ecNumber>
    </recommendedName>
</protein>
<dbReference type="PANTHER" id="PTHR48080:SF4">
    <property type="entry name" value="GLUCARATE DEHYDRATASE"/>
    <property type="match status" value="1"/>
</dbReference>
<dbReference type="InterPro" id="IPR029065">
    <property type="entry name" value="Enolase_C-like"/>
</dbReference>
<dbReference type="InterPro" id="IPR034593">
    <property type="entry name" value="DgoD-like"/>
</dbReference>
<dbReference type="PANTHER" id="PTHR48080">
    <property type="entry name" value="D-GALACTONATE DEHYDRATASE-RELATED"/>
    <property type="match status" value="1"/>
</dbReference>
<dbReference type="SFLD" id="SFLDG00055">
    <property type="entry name" value="glucarate_dehydratase"/>
    <property type="match status" value="1"/>
</dbReference>
<keyword evidence="6" id="KW-1185">Reference proteome</keyword>
<evidence type="ECO:0000313" key="5">
    <source>
        <dbReference type="EMBL" id="WPR90072.1"/>
    </source>
</evidence>
<dbReference type="InterPro" id="IPR036849">
    <property type="entry name" value="Enolase-like_C_sf"/>
</dbReference>
<accession>A0ABZ0SKZ9</accession>
<evidence type="ECO:0000256" key="2">
    <source>
        <dbReference type="ARBA" id="ARBA00005183"/>
    </source>
</evidence>
<dbReference type="Gene3D" id="3.30.390.10">
    <property type="entry name" value="Enolase-like, N-terminal domain"/>
    <property type="match status" value="1"/>
</dbReference>
<organism evidence="5 6">
    <name type="scientific">Microbacterium rhizosphaerae</name>
    <dbReference type="NCBI Taxonomy" id="1678237"/>
    <lineage>
        <taxon>Bacteria</taxon>
        <taxon>Bacillati</taxon>
        <taxon>Actinomycetota</taxon>
        <taxon>Actinomycetes</taxon>
        <taxon>Micrococcales</taxon>
        <taxon>Microbacteriaceae</taxon>
        <taxon>Microbacterium</taxon>
    </lineage>
</organism>
<sequence>MIIQDLIVTPIAFPDPPLLNAAGVHEPLALRSVVQLVVAGGVVGLGEGWGERDVVEAMTCARDELVGQNVFDLAAVEAAVGRSISARDQGADTRLQTIVFAPIEVACHDAQGKILGVPVSTLLGGAVRDSVDFSGYLFYKWDRHLGTAAAPDRWGAALDPAGIVDQARTMIDEFGFRSLKLKAGVFHPDEEAAAIEALAEAFPGTPLRMDPNGVWSVETSVAIAERLRGTLQYLEDPTMGMAGMSAVAQDAGIPLATNMCVVGFDQIAEAVRTDAVQIILSDHHFWGGLRRTRELGVICETFGLGLSMHSNSHLGISLAAMTHVAAAMPRIDYACDTHYPWNGEHDILEPGAIEIRDGAVRVPTGPGLGVELDEGRLGELHALYTASGRTHRDDEAYMQAAQPDFVDVRPRF</sequence>
<dbReference type="Pfam" id="PF02746">
    <property type="entry name" value="MR_MLE_N"/>
    <property type="match status" value="1"/>
</dbReference>
<dbReference type="SUPFAM" id="SSF51604">
    <property type="entry name" value="Enolase C-terminal domain-like"/>
    <property type="match status" value="1"/>
</dbReference>
<evidence type="ECO:0000256" key="1">
    <source>
        <dbReference type="ARBA" id="ARBA00001426"/>
    </source>
</evidence>
<dbReference type="SMART" id="SM00922">
    <property type="entry name" value="MR_MLE"/>
    <property type="match status" value="1"/>
</dbReference>
<feature type="domain" description="Mandelate racemase/muconate lactonizing enzyme C-terminal" evidence="4">
    <location>
        <begin position="160"/>
        <end position="254"/>
    </location>
</feature>
<dbReference type="InterPro" id="IPR029017">
    <property type="entry name" value="Enolase-like_N"/>
</dbReference>
<dbReference type="EMBL" id="CP139368">
    <property type="protein sequence ID" value="WPR90072.1"/>
    <property type="molecule type" value="Genomic_DNA"/>
</dbReference>
<comment type="catalytic activity">
    <reaction evidence="1">
        <text>D-glucarate = 5-dehydro-4-deoxy-D-glucarate + H2O</text>
        <dbReference type="Rhea" id="RHEA:14573"/>
        <dbReference type="ChEBI" id="CHEBI:15377"/>
        <dbReference type="ChEBI" id="CHEBI:30612"/>
        <dbReference type="ChEBI" id="CHEBI:42819"/>
        <dbReference type="EC" id="4.2.1.40"/>
    </reaction>
</comment>
<dbReference type="Pfam" id="PF13378">
    <property type="entry name" value="MR_MLE_C"/>
    <property type="match status" value="1"/>
</dbReference>
<evidence type="ECO:0000259" key="4">
    <source>
        <dbReference type="SMART" id="SM00922"/>
    </source>
</evidence>
<evidence type="ECO:0000313" key="6">
    <source>
        <dbReference type="Proteomes" id="UP001323798"/>
    </source>
</evidence>
<name>A0ABZ0SKZ9_9MICO</name>
<gene>
    <name evidence="5" type="ORF">SM116_01945</name>
</gene>
<dbReference type="EC" id="4.2.1.40" evidence="3"/>
<comment type="pathway">
    <text evidence="2">Carbohydrate acid metabolism; D-glucarate degradation; 2,5-dioxopentanoate from D-glucarate: step 1/2.</text>
</comment>
<proteinExistence type="predicted"/>
<dbReference type="Gene3D" id="3.20.20.120">
    <property type="entry name" value="Enolase-like C-terminal domain"/>
    <property type="match status" value="1"/>
</dbReference>
<dbReference type="InterPro" id="IPR013341">
    <property type="entry name" value="Mandelate_racemase_N_dom"/>
</dbReference>
<evidence type="ECO:0000256" key="3">
    <source>
        <dbReference type="ARBA" id="ARBA00011973"/>
    </source>
</evidence>
<dbReference type="Proteomes" id="UP001323798">
    <property type="component" value="Chromosome"/>
</dbReference>
<dbReference type="InterPro" id="IPR013342">
    <property type="entry name" value="Mandelate_racemase_C"/>
</dbReference>
<dbReference type="SUPFAM" id="SSF54826">
    <property type="entry name" value="Enolase N-terminal domain-like"/>
    <property type="match status" value="1"/>
</dbReference>
<dbReference type="SFLD" id="SFLDS00001">
    <property type="entry name" value="Enolase"/>
    <property type="match status" value="1"/>
</dbReference>